<accession>A0AAN8F730</accession>
<dbReference type="PANTHER" id="PTHR13213">
    <property type="entry name" value="MYB-BINDING PROTEIN 1A FAMILY MEMBER"/>
    <property type="match status" value="1"/>
</dbReference>
<dbReference type="EMBL" id="WIXE01015392">
    <property type="protein sequence ID" value="KAK5973507.1"/>
    <property type="molecule type" value="Genomic_DNA"/>
</dbReference>
<reference evidence="3 4" key="1">
    <citation type="submission" date="2019-10" db="EMBL/GenBank/DDBJ databases">
        <title>Assembly and Annotation for the nematode Trichostrongylus colubriformis.</title>
        <authorList>
            <person name="Martin J."/>
        </authorList>
    </citation>
    <scope>NUCLEOTIDE SEQUENCE [LARGE SCALE GENOMIC DNA]</scope>
    <source>
        <strain evidence="3">G859</strain>
        <tissue evidence="3">Whole worm</tissue>
    </source>
</reference>
<proteinExistence type="predicted"/>
<keyword evidence="4" id="KW-1185">Reference proteome</keyword>
<dbReference type="GO" id="GO:0003723">
    <property type="term" value="F:RNA binding"/>
    <property type="evidence" value="ECO:0007669"/>
    <property type="project" value="TreeGrafter"/>
</dbReference>
<keyword evidence="2" id="KW-0539">Nucleus</keyword>
<evidence type="ECO:0000313" key="4">
    <source>
        <dbReference type="Proteomes" id="UP001331761"/>
    </source>
</evidence>
<comment type="caution">
    <text evidence="3">The sequence shown here is derived from an EMBL/GenBank/DDBJ whole genome shotgun (WGS) entry which is preliminary data.</text>
</comment>
<dbReference type="GO" id="GO:0043565">
    <property type="term" value="F:sequence-specific DNA binding"/>
    <property type="evidence" value="ECO:0007669"/>
    <property type="project" value="TreeGrafter"/>
</dbReference>
<gene>
    <name evidence="3" type="ORF">GCK32_018253</name>
</gene>
<dbReference type="InterPro" id="IPR007015">
    <property type="entry name" value="DNA_pol_V/MYBBP1A"/>
</dbReference>
<dbReference type="PANTHER" id="PTHR13213:SF2">
    <property type="entry name" value="MYB-BINDING PROTEIN 1A"/>
    <property type="match status" value="1"/>
</dbReference>
<dbReference type="Proteomes" id="UP001331761">
    <property type="component" value="Unassembled WGS sequence"/>
</dbReference>
<dbReference type="GO" id="GO:0003714">
    <property type="term" value="F:transcription corepressor activity"/>
    <property type="evidence" value="ECO:0007669"/>
    <property type="project" value="TreeGrafter"/>
</dbReference>
<protein>
    <submittedName>
        <fullName evidence="3">Uncharacterized protein</fullName>
    </submittedName>
</protein>
<evidence type="ECO:0000256" key="2">
    <source>
        <dbReference type="ARBA" id="ARBA00023242"/>
    </source>
</evidence>
<evidence type="ECO:0000313" key="3">
    <source>
        <dbReference type="EMBL" id="KAK5973507.1"/>
    </source>
</evidence>
<evidence type="ECO:0000256" key="1">
    <source>
        <dbReference type="ARBA" id="ARBA00004123"/>
    </source>
</evidence>
<organism evidence="3 4">
    <name type="scientific">Trichostrongylus colubriformis</name>
    <name type="common">Black scour worm</name>
    <dbReference type="NCBI Taxonomy" id="6319"/>
    <lineage>
        <taxon>Eukaryota</taxon>
        <taxon>Metazoa</taxon>
        <taxon>Ecdysozoa</taxon>
        <taxon>Nematoda</taxon>
        <taxon>Chromadorea</taxon>
        <taxon>Rhabditida</taxon>
        <taxon>Rhabditina</taxon>
        <taxon>Rhabditomorpha</taxon>
        <taxon>Strongyloidea</taxon>
        <taxon>Trichostrongylidae</taxon>
        <taxon>Trichostrongylus</taxon>
    </lineage>
</organism>
<comment type="subcellular location">
    <subcellularLocation>
        <location evidence="1">Nucleus</location>
    </subcellularLocation>
</comment>
<dbReference type="AlphaFoldDB" id="A0AAN8F730"/>
<dbReference type="GO" id="GO:0005730">
    <property type="term" value="C:nucleolus"/>
    <property type="evidence" value="ECO:0007669"/>
    <property type="project" value="InterPro"/>
</dbReference>
<name>A0AAN8F730_TRICO</name>
<sequence>SDASEVDDAEMFAMDDRLAAAFKAIAPKKSEKKIAAQQASAFRLRLADLLLFAISSQETPPGIKIHMIIPLLKLAKLQLKEDAEGLNSRKTISLLNILSRLKKIEVSDDEVISLLDKLIVEGSGISNPTFISTVAALCSFIVSHVIFHIESNKAKILR</sequence>
<feature type="non-terminal residue" evidence="3">
    <location>
        <position position="1"/>
    </location>
</feature>